<dbReference type="InterPro" id="IPR012334">
    <property type="entry name" value="Pectin_lyas_fold"/>
</dbReference>
<reference evidence="4" key="1">
    <citation type="submission" date="2020-04" db="EMBL/GenBank/DDBJ databases">
        <authorList>
            <person name="Zhang T."/>
        </authorList>
    </citation>
    <scope>NUCLEOTIDE SEQUENCE</scope>
    <source>
        <strain evidence="4">HKST-UBA02</strain>
    </source>
</reference>
<dbReference type="InterPro" id="IPR011050">
    <property type="entry name" value="Pectin_lyase_fold/virulence"/>
</dbReference>
<feature type="domain" description="Right handed beta helix" evidence="3">
    <location>
        <begin position="494"/>
        <end position="654"/>
    </location>
</feature>
<evidence type="ECO:0000256" key="2">
    <source>
        <dbReference type="SAM" id="SignalP"/>
    </source>
</evidence>
<keyword evidence="1" id="KW-0677">Repeat</keyword>
<dbReference type="PROSITE" id="PS51257">
    <property type="entry name" value="PROKAR_LIPOPROTEIN"/>
    <property type="match status" value="1"/>
</dbReference>
<name>A0A956NLL3_UNCEI</name>
<feature type="domain" description="Right handed beta helix" evidence="3">
    <location>
        <begin position="79"/>
        <end position="224"/>
    </location>
</feature>
<dbReference type="PANTHER" id="PTHR22990:SF15">
    <property type="entry name" value="F-BOX ONLY PROTEIN 10"/>
    <property type="match status" value="1"/>
</dbReference>
<dbReference type="InterPro" id="IPR039448">
    <property type="entry name" value="Beta_helix"/>
</dbReference>
<feature type="non-terminal residue" evidence="4">
    <location>
        <position position="1028"/>
    </location>
</feature>
<dbReference type="EMBL" id="JAGQHS010000341">
    <property type="protein sequence ID" value="MCA9759420.1"/>
    <property type="molecule type" value="Genomic_DNA"/>
</dbReference>
<dbReference type="Proteomes" id="UP000739538">
    <property type="component" value="Unassembled WGS sequence"/>
</dbReference>
<dbReference type="Gene3D" id="2.160.20.10">
    <property type="entry name" value="Single-stranded right-handed beta-helix, Pectin lyase-like"/>
    <property type="match status" value="3"/>
</dbReference>
<keyword evidence="2" id="KW-0732">Signal</keyword>
<feature type="chain" id="PRO_5038028234" evidence="2">
    <location>
        <begin position="22"/>
        <end position="1028"/>
    </location>
</feature>
<feature type="signal peptide" evidence="2">
    <location>
        <begin position="1"/>
        <end position="21"/>
    </location>
</feature>
<evidence type="ECO:0000256" key="1">
    <source>
        <dbReference type="ARBA" id="ARBA00022737"/>
    </source>
</evidence>
<dbReference type="SMART" id="SM00710">
    <property type="entry name" value="PbH1"/>
    <property type="match status" value="8"/>
</dbReference>
<dbReference type="SUPFAM" id="SSF51126">
    <property type="entry name" value="Pectin lyase-like"/>
    <property type="match status" value="3"/>
</dbReference>
<organism evidence="4 5">
    <name type="scientific">Eiseniibacteriota bacterium</name>
    <dbReference type="NCBI Taxonomy" id="2212470"/>
    <lineage>
        <taxon>Bacteria</taxon>
        <taxon>Candidatus Eiseniibacteriota</taxon>
    </lineage>
</organism>
<comment type="caution">
    <text evidence="4">The sequence shown here is derived from an EMBL/GenBank/DDBJ whole genome shotgun (WGS) entry which is preliminary data.</text>
</comment>
<evidence type="ECO:0000259" key="3">
    <source>
        <dbReference type="Pfam" id="PF13229"/>
    </source>
</evidence>
<reference evidence="4" key="2">
    <citation type="journal article" date="2021" name="Microbiome">
        <title>Successional dynamics and alternative stable states in a saline activated sludge microbial community over 9 years.</title>
        <authorList>
            <person name="Wang Y."/>
            <person name="Ye J."/>
            <person name="Ju F."/>
            <person name="Liu L."/>
            <person name="Boyd J.A."/>
            <person name="Deng Y."/>
            <person name="Parks D.H."/>
            <person name="Jiang X."/>
            <person name="Yin X."/>
            <person name="Woodcroft B.J."/>
            <person name="Tyson G.W."/>
            <person name="Hugenholtz P."/>
            <person name="Polz M.F."/>
            <person name="Zhang T."/>
        </authorList>
    </citation>
    <scope>NUCLEOTIDE SEQUENCE</scope>
    <source>
        <strain evidence="4">HKST-UBA02</strain>
    </source>
</reference>
<dbReference type="AlphaFoldDB" id="A0A956NLL3"/>
<dbReference type="InterPro" id="IPR006626">
    <property type="entry name" value="PbH1"/>
</dbReference>
<accession>A0A956NLL3</accession>
<proteinExistence type="predicted"/>
<evidence type="ECO:0000313" key="5">
    <source>
        <dbReference type="Proteomes" id="UP000739538"/>
    </source>
</evidence>
<gene>
    <name evidence="4" type="ORF">KDA27_26740</name>
</gene>
<protein>
    <submittedName>
        <fullName evidence="4">Right-handed parallel beta-helix repeat-containing protein</fullName>
    </submittedName>
</protein>
<dbReference type="PANTHER" id="PTHR22990">
    <property type="entry name" value="F-BOX ONLY PROTEIN"/>
    <property type="match status" value="1"/>
</dbReference>
<sequence length="1028" mass="105546">MRSLASLTAFPLLLACTLANNATGSVHVPADAATIQAGIDLAAAGDTVVVAPGAYTGPGNKNLTFGKDIVLLAEGGPAVTVIDCEGSGRGLYFASVEGPSCRVEGFRIENGRPPEGEDGGGMLCTSASPTIVNCEFRGNQTIGFYDDGGGAYVYSGNPVFEGCVFAGNSAFEGGGLEIHQSCSVVVRQCTFTGNVAEGRGGGVMVRYDSDIEIDRCIVWGNCAGGSGQEVGLAGQTDEATAYCSLFGLTGIEGQHTYDGEQLFEDPRFCVPIYCTDAPTLDGEFTLGMNSPCLPPSSPCADRIGARDPDCADVRLGACCFSDRPCRIERPDDCGSAGGSYAGDDVACDPDPCVELLGACCLDMETCAYLTEQECLSAGGEQFRLEQPCEPIPCDGLVLRVPDDFSDIQDAIDAAFDRDTVLVAPGTYTGLGNRGLEFFGKSVQLLSEGGADTTILDCELADRALYFKHGETAATVVQGFSILNGALTGSGKGAGVACVGGSSPTIRDCVIADCQAEDGGGGVYVRDSAPQFHGCSILGNVSSNRGGGVWAYQANPVFASCRIAGNRAVGTYGGGGVHDEGSNAQFIDCEISANEAMNGAGLRTLLSSPTLTGCTITGNRAAPGNGGGFFLGTNGGLALIDCTVADNRAANGGGIAGGPADLTRTILWGNCADNTGDQIVVNGAAIQFTCCDVDSGGLAGNGTYLFVADNLFENPLFCGPRSCNDAPIGPYEYGLVSGSPCLPQNSPCGELIGARGETCIDPITPGACCLGQSSCTVLYEPECIELDGTYLGDGVVCEPNPCPGACCFENHQCTFVAESDCTDQGGTCWRAGIACDPLPCPMVYRVPSEYADIQAAVDAACPGTTVLVADGIYRNEETPGNGNIDPGGKDLRIVSENGSQSTILELSGGRGFVFQSGESRDFLLQGFTIRSGYVSETFGGGIACDHASPTVVDCVVDQCAATGLVYGRGGGVACIEASPAFVQCSITRCMAYYDTGPGGGGIYVRGGAPEFRQCDIRANHSYGGGGVYI</sequence>
<evidence type="ECO:0000313" key="4">
    <source>
        <dbReference type="EMBL" id="MCA9759420.1"/>
    </source>
</evidence>
<dbReference type="InterPro" id="IPR051550">
    <property type="entry name" value="SCF-Subunits/Alg-Epimerases"/>
</dbReference>
<dbReference type="GO" id="GO:0006511">
    <property type="term" value="P:ubiquitin-dependent protein catabolic process"/>
    <property type="evidence" value="ECO:0007669"/>
    <property type="project" value="TreeGrafter"/>
</dbReference>
<dbReference type="Pfam" id="PF13229">
    <property type="entry name" value="Beta_helix"/>
    <property type="match status" value="2"/>
</dbReference>